<evidence type="ECO:0000313" key="3">
    <source>
        <dbReference type="Proteomes" id="UP000011546"/>
    </source>
</evidence>
<comment type="caution">
    <text evidence="2">The sequence shown here is derived from an EMBL/GenBank/DDBJ whole genome shotgun (WGS) entry which is preliminary data.</text>
</comment>
<dbReference type="EMBL" id="AOJH01000080">
    <property type="protein sequence ID" value="EMA60369.1"/>
    <property type="molecule type" value="Genomic_DNA"/>
</dbReference>
<dbReference type="PROSITE" id="PS51257">
    <property type="entry name" value="PROKAR_LIPOPROTEIN"/>
    <property type="match status" value="1"/>
</dbReference>
<accession>M0NT06</accession>
<dbReference type="STRING" id="1230456.C468_13094"/>
<gene>
    <name evidence="2" type="ORF">C468_13094</name>
</gene>
<proteinExistence type="predicted"/>
<organism evidence="2 3">
    <name type="scientific">Halorubrum kocurii JCM 14978</name>
    <dbReference type="NCBI Taxonomy" id="1230456"/>
    <lineage>
        <taxon>Archaea</taxon>
        <taxon>Methanobacteriati</taxon>
        <taxon>Methanobacteriota</taxon>
        <taxon>Stenosarchaea group</taxon>
        <taxon>Halobacteria</taxon>
        <taxon>Halobacteriales</taxon>
        <taxon>Haloferacaceae</taxon>
        <taxon>Halorubrum</taxon>
    </lineage>
</organism>
<dbReference type="RefSeq" id="WP_008849292.1">
    <property type="nucleotide sequence ID" value="NZ_AOJH01000080.1"/>
</dbReference>
<feature type="region of interest" description="Disordered" evidence="1">
    <location>
        <begin position="19"/>
        <end position="61"/>
    </location>
</feature>
<dbReference type="OrthoDB" id="327368at2157"/>
<protein>
    <recommendedName>
        <fullName evidence="4">Lipoprotein</fullName>
    </recommendedName>
</protein>
<name>M0NT06_9EURY</name>
<reference evidence="2 3" key="1">
    <citation type="journal article" date="2014" name="PLoS Genet.">
        <title>Phylogenetically driven sequencing of extremely halophilic archaea reveals strategies for static and dynamic osmo-response.</title>
        <authorList>
            <person name="Becker E.A."/>
            <person name="Seitzer P.M."/>
            <person name="Tritt A."/>
            <person name="Larsen D."/>
            <person name="Krusor M."/>
            <person name="Yao A.I."/>
            <person name="Wu D."/>
            <person name="Madern D."/>
            <person name="Eisen J.A."/>
            <person name="Darling A.E."/>
            <person name="Facciotti M.T."/>
        </authorList>
    </citation>
    <scope>NUCLEOTIDE SEQUENCE [LARGE SCALE GENOMIC DNA]</scope>
    <source>
        <strain evidence="2 3">JCM 14978</strain>
    </source>
</reference>
<dbReference type="AlphaFoldDB" id="M0NT06"/>
<dbReference type="Proteomes" id="UP000011546">
    <property type="component" value="Unassembled WGS sequence"/>
</dbReference>
<sequence>MDRRALLSAIGGSVVAFSGCAEDAGTDPAANGTDGGTTGTDGQRSDDGEGSDDGTSGSVDVELRTVSHVVTAYEPSPSRGIDPEHVVPEAEVPAALREPLAEARDGGFETDDPDDALLAAVDEFRVYDSGQLKPYVELDGTRYAFDPTLPTFTAELLDEPADEYDEDRVLREARERDEIDSAAVETFVDALTSDGPSVARAEYRRCDLPDAVAAFLDEHDYLADQFGVSRIRTAVENEDPPYAITVRELSTEDMWERPVIDESELDAELVTFFERALASEHREPALPGDDRSQLFADDVPDAYEAFTAERDDPVYYQIDGTVYDIGVGEPRYDRLPVSVSVAPSEDAPREFALAVAPAPGNVDDDVEGPYTFTSRGALPSALWVLNDGERWPLEIVESDGVEGPRPSRPDGEALESVEAGGEMTATYAVPESLPAGTYVSRGLFGMSWGVTGQTPDEHGTYPFDLGITIE</sequence>
<keyword evidence="3" id="KW-1185">Reference proteome</keyword>
<evidence type="ECO:0008006" key="4">
    <source>
        <dbReference type="Google" id="ProtNLM"/>
    </source>
</evidence>
<evidence type="ECO:0000256" key="1">
    <source>
        <dbReference type="SAM" id="MobiDB-lite"/>
    </source>
</evidence>
<evidence type="ECO:0000313" key="2">
    <source>
        <dbReference type="EMBL" id="EMA60369.1"/>
    </source>
</evidence>
<dbReference type="PATRIC" id="fig|1230456.3.peg.2600"/>